<accession>A0A8S1SAH0</accession>
<dbReference type="EMBL" id="CAJJDP010000006">
    <property type="protein sequence ID" value="CAD8136437.1"/>
    <property type="molecule type" value="Genomic_DNA"/>
</dbReference>
<organism evidence="1 2">
    <name type="scientific">Paramecium octaurelia</name>
    <dbReference type="NCBI Taxonomy" id="43137"/>
    <lineage>
        <taxon>Eukaryota</taxon>
        <taxon>Sar</taxon>
        <taxon>Alveolata</taxon>
        <taxon>Ciliophora</taxon>
        <taxon>Intramacronucleata</taxon>
        <taxon>Oligohymenophorea</taxon>
        <taxon>Peniculida</taxon>
        <taxon>Parameciidae</taxon>
        <taxon>Paramecium</taxon>
    </lineage>
</organism>
<name>A0A8S1SAH0_PAROT</name>
<evidence type="ECO:0000313" key="1">
    <source>
        <dbReference type="EMBL" id="CAD8136437.1"/>
    </source>
</evidence>
<sequence>MSTEQDWGLQDLCLQYGFSTKSKSEQLILKILTSAHLQSLQPAHVYLTHQHIRPLTNLHRDLLAYSH</sequence>
<dbReference type="AlphaFoldDB" id="A0A8S1SAH0"/>
<reference evidence="1" key="1">
    <citation type="submission" date="2021-01" db="EMBL/GenBank/DDBJ databases">
        <authorList>
            <consortium name="Genoscope - CEA"/>
            <person name="William W."/>
        </authorList>
    </citation>
    <scope>NUCLEOTIDE SEQUENCE</scope>
</reference>
<keyword evidence="2" id="KW-1185">Reference proteome</keyword>
<gene>
    <name evidence="1" type="ORF">POCTA_138.1.T0070390</name>
</gene>
<protein>
    <submittedName>
        <fullName evidence="1">Uncharacterized protein</fullName>
    </submittedName>
</protein>
<comment type="caution">
    <text evidence="1">The sequence shown here is derived from an EMBL/GenBank/DDBJ whole genome shotgun (WGS) entry which is preliminary data.</text>
</comment>
<dbReference type="Proteomes" id="UP000683925">
    <property type="component" value="Unassembled WGS sequence"/>
</dbReference>
<evidence type="ECO:0000313" key="2">
    <source>
        <dbReference type="Proteomes" id="UP000683925"/>
    </source>
</evidence>
<proteinExistence type="predicted"/>